<accession>A0ABP9DB18</accession>
<dbReference type="EMBL" id="BAABJX010000036">
    <property type="protein sequence ID" value="GAA4838122.1"/>
    <property type="molecule type" value="Genomic_DNA"/>
</dbReference>
<reference evidence="3" key="1">
    <citation type="journal article" date="2019" name="Int. J. Syst. Evol. Microbiol.">
        <title>The Global Catalogue of Microorganisms (GCM) 10K type strain sequencing project: providing services to taxonomists for standard genome sequencing and annotation.</title>
        <authorList>
            <consortium name="The Broad Institute Genomics Platform"/>
            <consortium name="The Broad Institute Genome Sequencing Center for Infectious Disease"/>
            <person name="Wu L."/>
            <person name="Ma J."/>
        </authorList>
    </citation>
    <scope>NUCLEOTIDE SEQUENCE [LARGE SCALE GENOMIC DNA]</scope>
    <source>
        <strain evidence="3">JCM 18326</strain>
    </source>
</reference>
<feature type="transmembrane region" description="Helical" evidence="1">
    <location>
        <begin position="138"/>
        <end position="157"/>
    </location>
</feature>
<evidence type="ECO:0000256" key="1">
    <source>
        <dbReference type="SAM" id="Phobius"/>
    </source>
</evidence>
<gene>
    <name evidence="2" type="ORF">GCM10023331_24130</name>
</gene>
<evidence type="ECO:0000313" key="2">
    <source>
        <dbReference type="EMBL" id="GAA4838122.1"/>
    </source>
</evidence>
<keyword evidence="1" id="KW-0812">Transmembrane</keyword>
<keyword evidence="1" id="KW-0472">Membrane</keyword>
<keyword evidence="3" id="KW-1185">Reference proteome</keyword>
<name>A0ABP9DB18_9BACT</name>
<evidence type="ECO:0000313" key="3">
    <source>
        <dbReference type="Proteomes" id="UP001500298"/>
    </source>
</evidence>
<proteinExistence type="predicted"/>
<sequence>MTHATEYQSLSLHLSIKEKLQLIRKGASTSLVLLIFGITFSFTSGPGIQWYESLRLEYGKTGLVDATLEHKTSLGFNSQQEEIFQYNFIFDVDGTAYRGYSFSEHYNLDDPAGKVKAEFLLSAPAISRVVGTHKVQEGYFLSMMGLLPLIIGVLLMFPSFHKLYKIRYILKDAVVSIALLKDSKPTVKQRNNRLFYDVYYRYAYNGKSYTHKKYTNKLKKYQKDQVIFFSRSKPEKAVLLNTLPMQLQNKIRRSLAAAPNHSS</sequence>
<organism evidence="2 3">
    <name type="scientific">Algivirga pacifica</name>
    <dbReference type="NCBI Taxonomy" id="1162670"/>
    <lineage>
        <taxon>Bacteria</taxon>
        <taxon>Pseudomonadati</taxon>
        <taxon>Bacteroidota</taxon>
        <taxon>Cytophagia</taxon>
        <taxon>Cytophagales</taxon>
        <taxon>Flammeovirgaceae</taxon>
        <taxon>Algivirga</taxon>
    </lineage>
</organism>
<protein>
    <recommendedName>
        <fullName evidence="4">DUF3592 domain-containing protein</fullName>
    </recommendedName>
</protein>
<keyword evidence="1" id="KW-1133">Transmembrane helix</keyword>
<dbReference type="RefSeq" id="WP_345372149.1">
    <property type="nucleotide sequence ID" value="NZ_BAABJX010000036.1"/>
</dbReference>
<dbReference type="Proteomes" id="UP001500298">
    <property type="component" value="Unassembled WGS sequence"/>
</dbReference>
<comment type="caution">
    <text evidence="2">The sequence shown here is derived from an EMBL/GenBank/DDBJ whole genome shotgun (WGS) entry which is preliminary data.</text>
</comment>
<feature type="transmembrane region" description="Helical" evidence="1">
    <location>
        <begin position="31"/>
        <end position="51"/>
    </location>
</feature>
<evidence type="ECO:0008006" key="4">
    <source>
        <dbReference type="Google" id="ProtNLM"/>
    </source>
</evidence>